<dbReference type="Gene3D" id="1.10.10.10">
    <property type="entry name" value="Winged helix-like DNA-binding domain superfamily/Winged helix DNA-binding domain"/>
    <property type="match status" value="1"/>
</dbReference>
<dbReference type="InterPro" id="IPR014325">
    <property type="entry name" value="RNA_pol_sigma-E_actinobac"/>
</dbReference>
<keyword evidence="4" id="KW-0238">DNA-binding</keyword>
<dbReference type="RefSeq" id="WP_205120269.1">
    <property type="nucleotide sequence ID" value="NZ_JAFBCM010000001.1"/>
</dbReference>
<organism evidence="8 9">
    <name type="scientific">Tenggerimyces flavus</name>
    <dbReference type="NCBI Taxonomy" id="1708749"/>
    <lineage>
        <taxon>Bacteria</taxon>
        <taxon>Bacillati</taxon>
        <taxon>Actinomycetota</taxon>
        <taxon>Actinomycetes</taxon>
        <taxon>Propionibacteriales</taxon>
        <taxon>Nocardioidaceae</taxon>
        <taxon>Tenggerimyces</taxon>
    </lineage>
</organism>
<dbReference type="InterPro" id="IPR007627">
    <property type="entry name" value="RNA_pol_sigma70_r2"/>
</dbReference>
<evidence type="ECO:0000313" key="9">
    <source>
        <dbReference type="Proteomes" id="UP001595699"/>
    </source>
</evidence>
<dbReference type="InterPro" id="IPR036388">
    <property type="entry name" value="WH-like_DNA-bd_sf"/>
</dbReference>
<feature type="domain" description="RNA polymerase sigma factor 70 region 4 type 2" evidence="7">
    <location>
        <begin position="102"/>
        <end position="154"/>
    </location>
</feature>
<comment type="caution">
    <text evidence="8">The sequence shown here is derived from an EMBL/GenBank/DDBJ whole genome shotgun (WGS) entry which is preliminary data.</text>
</comment>
<evidence type="ECO:0000256" key="3">
    <source>
        <dbReference type="ARBA" id="ARBA00023082"/>
    </source>
</evidence>
<keyword evidence="2" id="KW-0805">Transcription regulation</keyword>
<dbReference type="Gene3D" id="1.10.1740.10">
    <property type="match status" value="1"/>
</dbReference>
<dbReference type="Pfam" id="PF08281">
    <property type="entry name" value="Sigma70_r4_2"/>
    <property type="match status" value="1"/>
</dbReference>
<dbReference type="NCBIfam" id="TIGR02937">
    <property type="entry name" value="sigma70-ECF"/>
    <property type="match status" value="1"/>
</dbReference>
<protein>
    <submittedName>
        <fullName evidence="8">SigE family RNA polymerase sigma factor</fullName>
    </submittedName>
</protein>
<evidence type="ECO:0000256" key="2">
    <source>
        <dbReference type="ARBA" id="ARBA00023015"/>
    </source>
</evidence>
<gene>
    <name evidence="8" type="ORF">ACFOUW_03540</name>
</gene>
<feature type="domain" description="RNA polymerase sigma-70 region 2" evidence="6">
    <location>
        <begin position="18"/>
        <end position="77"/>
    </location>
</feature>
<evidence type="ECO:0000313" key="8">
    <source>
        <dbReference type="EMBL" id="MFC3759897.1"/>
    </source>
</evidence>
<dbReference type="Pfam" id="PF04542">
    <property type="entry name" value="Sigma70_r2"/>
    <property type="match status" value="1"/>
</dbReference>
<evidence type="ECO:0000259" key="6">
    <source>
        <dbReference type="Pfam" id="PF04542"/>
    </source>
</evidence>
<evidence type="ECO:0000256" key="5">
    <source>
        <dbReference type="ARBA" id="ARBA00023163"/>
    </source>
</evidence>
<evidence type="ECO:0000259" key="7">
    <source>
        <dbReference type="Pfam" id="PF08281"/>
    </source>
</evidence>
<dbReference type="EMBL" id="JBHRZH010000004">
    <property type="protein sequence ID" value="MFC3759897.1"/>
    <property type="molecule type" value="Genomic_DNA"/>
</dbReference>
<evidence type="ECO:0000256" key="4">
    <source>
        <dbReference type="ARBA" id="ARBA00023125"/>
    </source>
</evidence>
<dbReference type="InterPro" id="IPR013325">
    <property type="entry name" value="RNA_pol_sigma_r2"/>
</dbReference>
<dbReference type="InterPro" id="IPR014284">
    <property type="entry name" value="RNA_pol_sigma-70_dom"/>
</dbReference>
<dbReference type="InterPro" id="IPR013324">
    <property type="entry name" value="RNA_pol_sigma_r3/r4-like"/>
</dbReference>
<proteinExistence type="inferred from homology"/>
<keyword evidence="3" id="KW-0731">Sigma factor</keyword>
<name>A0ABV7Y519_9ACTN</name>
<reference evidence="9" key="1">
    <citation type="journal article" date="2019" name="Int. J. Syst. Evol. Microbiol.">
        <title>The Global Catalogue of Microorganisms (GCM) 10K type strain sequencing project: providing services to taxonomists for standard genome sequencing and annotation.</title>
        <authorList>
            <consortium name="The Broad Institute Genomics Platform"/>
            <consortium name="The Broad Institute Genome Sequencing Center for Infectious Disease"/>
            <person name="Wu L."/>
            <person name="Ma J."/>
        </authorList>
    </citation>
    <scope>NUCLEOTIDE SEQUENCE [LARGE SCALE GENOMIC DNA]</scope>
    <source>
        <strain evidence="9">CGMCC 4.7241</strain>
    </source>
</reference>
<sequence>MDSQDEETFRAFVTARWQALVRVAFLLVGDHGYAEDLVQTALARTHRHWRRIERKDAPEVYVRRVLINLANSHWRRRLRLREVFATPERAAADPTLAHDQRDELWTALSTLPPRTRAVLVLRYFEDLTEAQIADALGCSVGTVKSTASRGLARLRETYAPALPEVNGGVSA</sequence>
<dbReference type="PANTHER" id="PTHR43133">
    <property type="entry name" value="RNA POLYMERASE ECF-TYPE SIGMA FACTO"/>
    <property type="match status" value="1"/>
</dbReference>
<dbReference type="SUPFAM" id="SSF88946">
    <property type="entry name" value="Sigma2 domain of RNA polymerase sigma factors"/>
    <property type="match status" value="1"/>
</dbReference>
<dbReference type="InterPro" id="IPR013249">
    <property type="entry name" value="RNA_pol_sigma70_r4_t2"/>
</dbReference>
<evidence type="ECO:0000256" key="1">
    <source>
        <dbReference type="ARBA" id="ARBA00010641"/>
    </source>
</evidence>
<dbReference type="SUPFAM" id="SSF88659">
    <property type="entry name" value="Sigma3 and sigma4 domains of RNA polymerase sigma factors"/>
    <property type="match status" value="1"/>
</dbReference>
<dbReference type="PANTHER" id="PTHR43133:SF50">
    <property type="entry name" value="ECF RNA POLYMERASE SIGMA FACTOR SIGM"/>
    <property type="match status" value="1"/>
</dbReference>
<dbReference type="NCBIfam" id="TIGR02983">
    <property type="entry name" value="SigE-fam_strep"/>
    <property type="match status" value="1"/>
</dbReference>
<dbReference type="Proteomes" id="UP001595699">
    <property type="component" value="Unassembled WGS sequence"/>
</dbReference>
<keyword evidence="9" id="KW-1185">Reference proteome</keyword>
<dbReference type="InterPro" id="IPR039425">
    <property type="entry name" value="RNA_pol_sigma-70-like"/>
</dbReference>
<keyword evidence="5" id="KW-0804">Transcription</keyword>
<comment type="similarity">
    <text evidence="1">Belongs to the sigma-70 factor family. ECF subfamily.</text>
</comment>
<accession>A0ABV7Y519</accession>
<dbReference type="CDD" id="cd06171">
    <property type="entry name" value="Sigma70_r4"/>
    <property type="match status" value="1"/>
</dbReference>